<evidence type="ECO:0000313" key="2">
    <source>
        <dbReference type="Proteomes" id="UP000799764"/>
    </source>
</evidence>
<dbReference type="AlphaFoldDB" id="A0A9P4UD02"/>
<accession>A0A9P4UD02</accession>
<proteinExistence type="predicted"/>
<gene>
    <name evidence="1" type="ORF">P171DRAFT_273352</name>
</gene>
<sequence length="155" mass="16716">MTQRGLDASWRGRLVTTREYLAFRSFPLAGASVCTPLAAPPIAWTSMAQAPPNRNTAPDVTRLEAAFTDLASTILLICQADSHFTDAKFLSLETVCPPALAPLCLTANGSEACLQPKLSPIHFDTVRQSVVTIHHVGLVCIKCHQLPFPAYLSVS</sequence>
<keyword evidence="2" id="KW-1185">Reference proteome</keyword>
<dbReference type="Proteomes" id="UP000799764">
    <property type="component" value="Unassembled WGS sequence"/>
</dbReference>
<evidence type="ECO:0000313" key="1">
    <source>
        <dbReference type="EMBL" id="KAF2445791.1"/>
    </source>
</evidence>
<reference evidence="1" key="1">
    <citation type="journal article" date="2020" name="Stud. Mycol.">
        <title>101 Dothideomycetes genomes: a test case for predicting lifestyles and emergence of pathogens.</title>
        <authorList>
            <person name="Haridas S."/>
            <person name="Albert R."/>
            <person name="Binder M."/>
            <person name="Bloem J."/>
            <person name="Labutti K."/>
            <person name="Salamov A."/>
            <person name="Andreopoulos B."/>
            <person name="Baker S."/>
            <person name="Barry K."/>
            <person name="Bills G."/>
            <person name="Bluhm B."/>
            <person name="Cannon C."/>
            <person name="Castanera R."/>
            <person name="Culley D."/>
            <person name="Daum C."/>
            <person name="Ezra D."/>
            <person name="Gonzalez J."/>
            <person name="Henrissat B."/>
            <person name="Kuo A."/>
            <person name="Liang C."/>
            <person name="Lipzen A."/>
            <person name="Lutzoni F."/>
            <person name="Magnuson J."/>
            <person name="Mondo S."/>
            <person name="Nolan M."/>
            <person name="Ohm R."/>
            <person name="Pangilinan J."/>
            <person name="Park H.-J."/>
            <person name="Ramirez L."/>
            <person name="Alfaro M."/>
            <person name="Sun H."/>
            <person name="Tritt A."/>
            <person name="Yoshinaga Y."/>
            <person name="Zwiers L.-H."/>
            <person name="Turgeon B."/>
            <person name="Goodwin S."/>
            <person name="Spatafora J."/>
            <person name="Crous P."/>
            <person name="Grigoriev I."/>
        </authorList>
    </citation>
    <scope>NUCLEOTIDE SEQUENCE</scope>
    <source>
        <strain evidence="1">CBS 690.94</strain>
    </source>
</reference>
<comment type="caution">
    <text evidence="1">The sequence shown here is derived from an EMBL/GenBank/DDBJ whole genome shotgun (WGS) entry which is preliminary data.</text>
</comment>
<organism evidence="1 2">
    <name type="scientific">Karstenula rhodostoma CBS 690.94</name>
    <dbReference type="NCBI Taxonomy" id="1392251"/>
    <lineage>
        <taxon>Eukaryota</taxon>
        <taxon>Fungi</taxon>
        <taxon>Dikarya</taxon>
        <taxon>Ascomycota</taxon>
        <taxon>Pezizomycotina</taxon>
        <taxon>Dothideomycetes</taxon>
        <taxon>Pleosporomycetidae</taxon>
        <taxon>Pleosporales</taxon>
        <taxon>Massarineae</taxon>
        <taxon>Didymosphaeriaceae</taxon>
        <taxon>Karstenula</taxon>
    </lineage>
</organism>
<name>A0A9P4UD02_9PLEO</name>
<protein>
    <submittedName>
        <fullName evidence="1">Uncharacterized protein</fullName>
    </submittedName>
</protein>
<dbReference type="EMBL" id="MU001499">
    <property type="protein sequence ID" value="KAF2445791.1"/>
    <property type="molecule type" value="Genomic_DNA"/>
</dbReference>